<feature type="compositionally biased region" description="Polar residues" evidence="4">
    <location>
        <begin position="396"/>
        <end position="405"/>
    </location>
</feature>
<feature type="compositionally biased region" description="Polar residues" evidence="4">
    <location>
        <begin position="601"/>
        <end position="612"/>
    </location>
</feature>
<feature type="region of interest" description="Disordered" evidence="4">
    <location>
        <begin position="66"/>
        <end position="89"/>
    </location>
</feature>
<dbReference type="GO" id="GO:0005829">
    <property type="term" value="C:cytosol"/>
    <property type="evidence" value="ECO:0007669"/>
    <property type="project" value="TreeGrafter"/>
</dbReference>
<dbReference type="GO" id="GO:0000423">
    <property type="term" value="P:mitophagy"/>
    <property type="evidence" value="ECO:0007669"/>
    <property type="project" value="TreeGrafter"/>
</dbReference>
<dbReference type="STRING" id="1263082.A0A068RS80"/>
<feature type="region of interest" description="Disordered" evidence="4">
    <location>
        <begin position="798"/>
        <end position="833"/>
    </location>
</feature>
<dbReference type="GO" id="GO:0034497">
    <property type="term" value="P:protein localization to phagophore assembly site"/>
    <property type="evidence" value="ECO:0007669"/>
    <property type="project" value="TreeGrafter"/>
</dbReference>
<feature type="region of interest" description="Disordered" evidence="4">
    <location>
        <begin position="732"/>
        <end position="782"/>
    </location>
</feature>
<feature type="compositionally biased region" description="Low complexity" evidence="4">
    <location>
        <begin position="636"/>
        <end position="647"/>
    </location>
</feature>
<feature type="compositionally biased region" description="Polar residues" evidence="4">
    <location>
        <begin position="13"/>
        <end position="27"/>
    </location>
</feature>
<evidence type="ECO:0000313" key="6">
    <source>
        <dbReference type="EMBL" id="CDH52477.1"/>
    </source>
</evidence>
<reference evidence="6" key="1">
    <citation type="submission" date="2013-08" db="EMBL/GenBank/DDBJ databases">
        <title>Gene expansion shapes genome architecture in the human pathogen Lichtheimia corymbifera: an evolutionary genomics analysis in the ancient terrestrial Mucorales (Mucoromycotina).</title>
        <authorList>
            <person name="Schwartze V.U."/>
            <person name="Winter S."/>
            <person name="Shelest E."/>
            <person name="Marcet-Houben M."/>
            <person name="Horn F."/>
            <person name="Wehner S."/>
            <person name="Hoffmann K."/>
            <person name="Riege K."/>
            <person name="Sammeth M."/>
            <person name="Nowrousian M."/>
            <person name="Valiante V."/>
            <person name="Linde J."/>
            <person name="Jacobsen I.D."/>
            <person name="Marz M."/>
            <person name="Brakhage A.A."/>
            <person name="Gabaldon T."/>
            <person name="Bocker S."/>
            <person name="Voigt K."/>
        </authorList>
    </citation>
    <scope>NUCLEOTIDE SEQUENCE [LARGE SCALE GENOMIC DNA]</scope>
    <source>
        <strain evidence="6">FSU 9682</strain>
    </source>
</reference>
<feature type="compositionally biased region" description="Low complexity" evidence="4">
    <location>
        <begin position="338"/>
        <end position="353"/>
    </location>
</feature>
<comment type="similarity">
    <text evidence="1 3">Belongs to the ATG13 family. Fungi subfamily.</text>
</comment>
<dbReference type="AlphaFoldDB" id="A0A068RS80"/>
<dbReference type="InterPro" id="IPR018731">
    <property type="entry name" value="Atg13_N"/>
</dbReference>
<keyword evidence="7" id="KW-1185">Reference proteome</keyword>
<dbReference type="VEuPathDB" id="FungiDB:LCOR_03944.1"/>
<dbReference type="Pfam" id="PF10033">
    <property type="entry name" value="ATG13"/>
    <property type="match status" value="1"/>
</dbReference>
<feature type="compositionally biased region" description="Polar residues" evidence="4">
    <location>
        <begin position="420"/>
        <end position="435"/>
    </location>
</feature>
<dbReference type="PANTHER" id="PTHR13430:SF4">
    <property type="entry name" value="AUTOPHAGY-RELATED PROTEIN 13"/>
    <property type="match status" value="1"/>
</dbReference>
<protein>
    <recommendedName>
        <fullName evidence="3">Autophagy-related protein 13</fullName>
    </recommendedName>
</protein>
<gene>
    <name evidence="6" type="ORF">LCOR_03944.1</name>
</gene>
<dbReference type="GO" id="GO:1990316">
    <property type="term" value="C:Atg1/ULK1 kinase complex"/>
    <property type="evidence" value="ECO:0007669"/>
    <property type="project" value="InterPro"/>
</dbReference>
<organism evidence="6 7">
    <name type="scientific">Lichtheimia corymbifera JMRC:FSU:9682</name>
    <dbReference type="NCBI Taxonomy" id="1263082"/>
    <lineage>
        <taxon>Eukaryota</taxon>
        <taxon>Fungi</taxon>
        <taxon>Fungi incertae sedis</taxon>
        <taxon>Mucoromycota</taxon>
        <taxon>Mucoromycotina</taxon>
        <taxon>Mucoromycetes</taxon>
        <taxon>Mucorales</taxon>
        <taxon>Lichtheimiaceae</taxon>
        <taxon>Lichtheimia</taxon>
    </lineage>
</organism>
<feature type="compositionally biased region" description="Basic and acidic residues" evidence="4">
    <location>
        <begin position="665"/>
        <end position="677"/>
    </location>
</feature>
<dbReference type="Proteomes" id="UP000027586">
    <property type="component" value="Unassembled WGS sequence"/>
</dbReference>
<feature type="region of interest" description="Disordered" evidence="4">
    <location>
        <begin position="875"/>
        <end position="912"/>
    </location>
</feature>
<dbReference type="Gene3D" id="3.30.900.10">
    <property type="entry name" value="HORMA domain"/>
    <property type="match status" value="1"/>
</dbReference>
<sequence>MTFPGTPPASYPSGATQPNPRSYSSSPIAPVGPSTSSSSGTRNNKLDHIIQNFYTKTVQVIVQARVSPDSDRHGKCSSTSSTTSASSSSKNKMNKWFNIATQDAEFLREDLKYWRTRAIQSMDREPPPLILDIYLDTSDLTPNHSLMLAIDRARFNKVDLPYSTNRILLERWTLSLNHPLPDFPVDLPNLYKRSIIFFRALYSFVRLLPGHELHRRLSKYGQQLNELSLGHRLSSTIITDKSELSLDKSILDGNVRDTQMYEFSDVVTPLGIFKLQVQYRKNCDFRVEDSERDLSARMMDLHEQFFTPTMDKHRQEQRPRSAVFYDEQEEASQRAVHRFSSSFAPRPSSAAAATTCDSREQRQRRTSIGLRGSPTGSLKDTILSRAAQHQQQQQQPSPIDTSTHAPITIGSPLSKRLSAPHTSPFKTPSLSSSPQAEIMFSKSGEGMIGRPQASLSDRVRSTTTMADAGSSGSMRSRIEFSPSFDKLREHTRSPSRTDLTRRWSRTSDHSSINLDTDDTGLEEFMRLAAATPELKMFQSRNYASQFMDTDSGGVGGGNISPTSDNSAGGMATSGSGGGTSASIHRSKKALSHFRSLRDAHNTLSESMTSSVLARSGGGDTPSSPTTAAGMAGGISLGSSTSSSTGRSYMPVVPSPLHATDSPSSEDLRNQQHRHSDPSARIIHQRHHSLSQQQLRPGSNSSSNSLDRSPPAFASYPKDRHHDELRRLCDEDIMGDQASTSGGVGNNSSGSRRYRGNSLISDDAAGTEIRRQESMNSLREHRTSIVDDDDSLVFKMSELGVEGGSGSGSSSLYQQQQQQQQQEAPPFAFSRTPIDPYNNNNHARDYSQCLTIGTSPGGGDNSVANVDHVTHPTLRRIGSSTSLRQQPSSMATVVEEEEKSASSSASEDIHQTR</sequence>
<evidence type="ECO:0000256" key="1">
    <source>
        <dbReference type="ARBA" id="ARBA00005246"/>
    </source>
</evidence>
<dbReference type="PANTHER" id="PTHR13430">
    <property type="match status" value="1"/>
</dbReference>
<feature type="region of interest" description="Disordered" evidence="4">
    <location>
        <begin position="335"/>
        <end position="511"/>
    </location>
</feature>
<keyword evidence="2 3" id="KW-0072">Autophagy</keyword>
<name>A0A068RS80_9FUNG</name>
<feature type="compositionally biased region" description="Basic and acidic residues" evidence="4">
    <location>
        <begin position="767"/>
        <end position="782"/>
    </location>
</feature>
<dbReference type="InterPro" id="IPR036570">
    <property type="entry name" value="HORMA_dom_sf"/>
</dbReference>
<feature type="region of interest" description="Disordered" evidence="4">
    <location>
        <begin position="553"/>
        <end position="589"/>
    </location>
</feature>
<dbReference type="InterPro" id="IPR040182">
    <property type="entry name" value="ATG13"/>
</dbReference>
<evidence type="ECO:0000313" key="7">
    <source>
        <dbReference type="Proteomes" id="UP000027586"/>
    </source>
</evidence>
<feature type="domain" description="Autophagy-related protein 13 N-terminal" evidence="5">
    <location>
        <begin position="50"/>
        <end position="285"/>
    </location>
</feature>
<evidence type="ECO:0000256" key="3">
    <source>
        <dbReference type="RuleBase" id="RU361214"/>
    </source>
</evidence>
<accession>A0A068RS80</accession>
<feature type="compositionally biased region" description="Pro residues" evidence="4">
    <location>
        <begin position="1"/>
        <end position="10"/>
    </location>
</feature>
<comment type="caution">
    <text evidence="6">The sequence shown here is derived from an EMBL/GenBank/DDBJ whole genome shotgun (WGS) entry which is preliminary data.</text>
</comment>
<evidence type="ECO:0000256" key="2">
    <source>
        <dbReference type="ARBA" id="ARBA00023006"/>
    </source>
</evidence>
<feature type="compositionally biased region" description="Low complexity" evidence="4">
    <location>
        <begin position="689"/>
        <end position="704"/>
    </location>
</feature>
<proteinExistence type="inferred from homology"/>
<evidence type="ECO:0000259" key="5">
    <source>
        <dbReference type="Pfam" id="PF10033"/>
    </source>
</evidence>
<feature type="compositionally biased region" description="Low complexity" evidence="4">
    <location>
        <begin position="77"/>
        <end position="89"/>
    </location>
</feature>
<feature type="compositionally biased region" description="Basic and acidic residues" evidence="4">
    <location>
        <begin position="498"/>
        <end position="508"/>
    </location>
</feature>
<feature type="region of interest" description="Disordered" evidence="4">
    <location>
        <begin position="601"/>
        <end position="718"/>
    </location>
</feature>
<feature type="region of interest" description="Disordered" evidence="4">
    <location>
        <begin position="1"/>
        <end position="43"/>
    </location>
</feature>
<dbReference type="EMBL" id="CBTN010000013">
    <property type="protein sequence ID" value="CDH52477.1"/>
    <property type="molecule type" value="Genomic_DNA"/>
</dbReference>
<feature type="compositionally biased region" description="Low complexity" evidence="4">
    <location>
        <begin position="807"/>
        <end position="821"/>
    </location>
</feature>
<dbReference type="OrthoDB" id="70161at2759"/>
<feature type="compositionally biased region" description="Polar residues" evidence="4">
    <location>
        <begin position="461"/>
        <end position="474"/>
    </location>
</feature>
<feature type="compositionally biased region" description="Polar residues" evidence="4">
    <location>
        <begin position="877"/>
        <end position="890"/>
    </location>
</feature>
<evidence type="ECO:0000256" key="4">
    <source>
        <dbReference type="SAM" id="MobiDB-lite"/>
    </source>
</evidence>
<dbReference type="GO" id="GO:0000407">
    <property type="term" value="C:phagophore assembly site"/>
    <property type="evidence" value="ECO:0007669"/>
    <property type="project" value="TreeGrafter"/>
</dbReference>
<dbReference type="GO" id="GO:0034727">
    <property type="term" value="P:piecemeal microautophagy of the nucleus"/>
    <property type="evidence" value="ECO:0007669"/>
    <property type="project" value="TreeGrafter"/>
</dbReference>